<gene>
    <name evidence="7" type="ORF">GIB67_005356</name>
</gene>
<dbReference type="Gene3D" id="3.90.70.10">
    <property type="entry name" value="Cysteine proteinases"/>
    <property type="match status" value="1"/>
</dbReference>
<dbReference type="PANTHER" id="PTHR43982">
    <property type="entry name" value="UBIQUITIN CARBOXYL-TERMINAL HYDROLASE"/>
    <property type="match status" value="1"/>
</dbReference>
<dbReference type="InterPro" id="IPR044635">
    <property type="entry name" value="UBP14-like"/>
</dbReference>
<dbReference type="OrthoDB" id="333239at2759"/>
<evidence type="ECO:0000256" key="4">
    <source>
        <dbReference type="ARBA" id="ARBA00022786"/>
    </source>
</evidence>
<evidence type="ECO:0000256" key="5">
    <source>
        <dbReference type="ARBA" id="ARBA00022801"/>
    </source>
</evidence>
<feature type="non-terminal residue" evidence="7">
    <location>
        <position position="1"/>
    </location>
</feature>
<evidence type="ECO:0000256" key="2">
    <source>
        <dbReference type="ARBA" id="ARBA00012759"/>
    </source>
</evidence>
<dbReference type="PANTHER" id="PTHR43982:SF1">
    <property type="entry name" value="UBIQUITIN CARBOXYL-TERMINAL HYDROLASE 14"/>
    <property type="match status" value="1"/>
</dbReference>
<dbReference type="InterPro" id="IPR038765">
    <property type="entry name" value="Papain-like_cys_pep_sf"/>
</dbReference>
<organism evidence="7 8">
    <name type="scientific">Kingdonia uniflora</name>
    <dbReference type="NCBI Taxonomy" id="39325"/>
    <lineage>
        <taxon>Eukaryota</taxon>
        <taxon>Viridiplantae</taxon>
        <taxon>Streptophyta</taxon>
        <taxon>Embryophyta</taxon>
        <taxon>Tracheophyta</taxon>
        <taxon>Spermatophyta</taxon>
        <taxon>Magnoliopsida</taxon>
        <taxon>Ranunculales</taxon>
        <taxon>Circaeasteraceae</taxon>
        <taxon>Kingdonia</taxon>
    </lineage>
</organism>
<proteinExistence type="predicted"/>
<evidence type="ECO:0000313" key="8">
    <source>
        <dbReference type="Proteomes" id="UP000541444"/>
    </source>
</evidence>
<keyword evidence="8" id="KW-1185">Reference proteome</keyword>
<protein>
    <recommendedName>
        <fullName evidence="2">ubiquitinyl hydrolase 1</fullName>
        <ecNumber evidence="2">3.4.19.12</ecNumber>
    </recommendedName>
</protein>
<evidence type="ECO:0000256" key="3">
    <source>
        <dbReference type="ARBA" id="ARBA00022670"/>
    </source>
</evidence>
<dbReference type="GO" id="GO:0070628">
    <property type="term" value="F:proteasome binding"/>
    <property type="evidence" value="ECO:0007669"/>
    <property type="project" value="TreeGrafter"/>
</dbReference>
<sequence length="253" mass="28345">MDSGGGEIVPSTKPCCLISHTGCVNNYPCFTCRENSEIVKTLFGIDLVSKVYCAESSEESSETESIYALKCHISHEVNHLHEGLKHGLKSDLEKVSPSLGRSAVYLKESRYQWLAKVLDSSVCSLFLEERIESKSYNFAGNLRFKILIVIMLSTHHLLWEDPVEVLVRINFTVFNAVKNHFQPRAWINVSQDYEVKVLLDIAKEVMGLKSEDSGKINDLKAALPDMNNGSRIIITAHSKEAALQVDIRTTSRS</sequence>
<dbReference type="Proteomes" id="UP000541444">
    <property type="component" value="Unassembled WGS sequence"/>
</dbReference>
<dbReference type="SUPFAM" id="SSF54001">
    <property type="entry name" value="Cysteine proteinases"/>
    <property type="match status" value="1"/>
</dbReference>
<name>A0A7J7NCV9_9MAGN</name>
<keyword evidence="6" id="KW-0788">Thiol protease</keyword>
<dbReference type="GO" id="GO:0016579">
    <property type="term" value="P:protein deubiquitination"/>
    <property type="evidence" value="ECO:0007669"/>
    <property type="project" value="InterPro"/>
</dbReference>
<dbReference type="EMBL" id="JACGCM010000868">
    <property type="protein sequence ID" value="KAF6164987.1"/>
    <property type="molecule type" value="Genomic_DNA"/>
</dbReference>
<evidence type="ECO:0000256" key="6">
    <source>
        <dbReference type="ARBA" id="ARBA00022807"/>
    </source>
</evidence>
<keyword evidence="4" id="KW-0833">Ubl conjugation pathway</keyword>
<comment type="caution">
    <text evidence="7">The sequence shown here is derived from an EMBL/GenBank/DDBJ whole genome shotgun (WGS) entry which is preliminary data.</text>
</comment>
<keyword evidence="3" id="KW-0645">Protease</keyword>
<reference evidence="7 8" key="1">
    <citation type="journal article" date="2020" name="IScience">
        <title>Genome Sequencing of the Endangered Kingdonia uniflora (Circaeasteraceae, Ranunculales) Reveals Potential Mechanisms of Evolutionary Specialization.</title>
        <authorList>
            <person name="Sun Y."/>
            <person name="Deng T."/>
            <person name="Zhang A."/>
            <person name="Moore M.J."/>
            <person name="Landis J.B."/>
            <person name="Lin N."/>
            <person name="Zhang H."/>
            <person name="Zhang X."/>
            <person name="Huang J."/>
            <person name="Zhang X."/>
            <person name="Sun H."/>
            <person name="Wang H."/>
        </authorList>
    </citation>
    <scope>NUCLEOTIDE SEQUENCE [LARGE SCALE GENOMIC DNA]</scope>
    <source>
        <strain evidence="7">TB1705</strain>
        <tissue evidence="7">Leaf</tissue>
    </source>
</reference>
<evidence type="ECO:0000313" key="7">
    <source>
        <dbReference type="EMBL" id="KAF6164987.1"/>
    </source>
</evidence>
<evidence type="ECO:0000256" key="1">
    <source>
        <dbReference type="ARBA" id="ARBA00000707"/>
    </source>
</evidence>
<comment type="catalytic activity">
    <reaction evidence="1">
        <text>Thiol-dependent hydrolysis of ester, thioester, amide, peptide and isopeptide bonds formed by the C-terminal Gly of ubiquitin (a 76-residue protein attached to proteins as an intracellular targeting signal).</text>
        <dbReference type="EC" id="3.4.19.12"/>
    </reaction>
</comment>
<dbReference type="GO" id="GO:0043161">
    <property type="term" value="P:proteasome-mediated ubiquitin-dependent protein catabolic process"/>
    <property type="evidence" value="ECO:0007669"/>
    <property type="project" value="InterPro"/>
</dbReference>
<dbReference type="GO" id="GO:0004843">
    <property type="term" value="F:cysteine-type deubiquitinase activity"/>
    <property type="evidence" value="ECO:0007669"/>
    <property type="project" value="UniProtKB-EC"/>
</dbReference>
<keyword evidence="5" id="KW-0378">Hydrolase</keyword>
<dbReference type="EC" id="3.4.19.12" evidence="2"/>
<dbReference type="GO" id="GO:0061136">
    <property type="term" value="P:regulation of proteasomal protein catabolic process"/>
    <property type="evidence" value="ECO:0007669"/>
    <property type="project" value="TreeGrafter"/>
</dbReference>
<dbReference type="AlphaFoldDB" id="A0A7J7NCV9"/>
<accession>A0A7J7NCV9</accession>